<keyword evidence="1" id="KW-0677">Repeat</keyword>
<dbReference type="Gene3D" id="1.10.8.430">
    <property type="entry name" value="Helical domain of apoptotic protease-activating factors"/>
    <property type="match status" value="1"/>
</dbReference>
<evidence type="ECO:0000256" key="2">
    <source>
        <dbReference type="ARBA" id="ARBA00022741"/>
    </source>
</evidence>
<dbReference type="Pfam" id="PF18052">
    <property type="entry name" value="Rx_N"/>
    <property type="match status" value="1"/>
</dbReference>
<dbReference type="InterPro" id="IPR036388">
    <property type="entry name" value="WH-like_DNA-bd_sf"/>
</dbReference>
<dbReference type="Pfam" id="PF23559">
    <property type="entry name" value="WHD_DRP"/>
    <property type="match status" value="1"/>
</dbReference>
<keyword evidence="9" id="KW-1185">Reference proteome</keyword>
<evidence type="ECO:0000313" key="8">
    <source>
        <dbReference type="EMBL" id="KAK9041486.1"/>
    </source>
</evidence>
<feature type="domain" description="Disease resistance protein winged helix" evidence="6">
    <location>
        <begin position="313"/>
        <end position="386"/>
    </location>
</feature>
<protein>
    <submittedName>
        <fullName evidence="8">Uncharacterized protein</fullName>
    </submittedName>
</protein>
<evidence type="ECO:0000259" key="6">
    <source>
        <dbReference type="Pfam" id="PF23559"/>
    </source>
</evidence>
<comment type="caution">
    <text evidence="8">The sequence shown here is derived from an EMBL/GenBank/DDBJ whole genome shotgun (WGS) entry which is preliminary data.</text>
</comment>
<dbReference type="CDD" id="cd14798">
    <property type="entry name" value="RX-CC_like"/>
    <property type="match status" value="1"/>
</dbReference>
<dbReference type="InterPro" id="IPR058922">
    <property type="entry name" value="WHD_DRP"/>
</dbReference>
<dbReference type="Gene3D" id="1.10.10.10">
    <property type="entry name" value="Winged helix-like DNA-binding domain superfamily/Winged helix DNA-binding domain"/>
    <property type="match status" value="1"/>
</dbReference>
<feature type="domain" description="Disease resistance N-terminal" evidence="5">
    <location>
        <begin position="5"/>
        <end position="87"/>
    </location>
</feature>
<reference evidence="8 9" key="1">
    <citation type="journal article" date="2024" name="G3 (Bethesda)">
        <title>Genome assembly of Hibiscus sabdariffa L. provides insights into metabolisms of medicinal natural products.</title>
        <authorList>
            <person name="Kim T."/>
        </authorList>
    </citation>
    <scope>NUCLEOTIDE SEQUENCE [LARGE SCALE GENOMIC DNA]</scope>
    <source>
        <strain evidence="8">TK-2024</strain>
        <tissue evidence="8">Old leaves</tissue>
    </source>
</reference>
<dbReference type="PANTHER" id="PTHR23155">
    <property type="entry name" value="DISEASE RESISTANCE PROTEIN RP"/>
    <property type="match status" value="1"/>
</dbReference>
<name>A0ABR2TVD9_9ROSI</name>
<dbReference type="InterPro" id="IPR055414">
    <property type="entry name" value="LRR_R13L4/SHOC2-like"/>
</dbReference>
<dbReference type="Gene3D" id="1.20.5.4130">
    <property type="match status" value="1"/>
</dbReference>
<evidence type="ECO:0000259" key="5">
    <source>
        <dbReference type="Pfam" id="PF18052"/>
    </source>
</evidence>
<feature type="region of interest" description="Disordered" evidence="4">
    <location>
        <begin position="135"/>
        <end position="154"/>
    </location>
</feature>
<evidence type="ECO:0000256" key="4">
    <source>
        <dbReference type="SAM" id="MobiDB-lite"/>
    </source>
</evidence>
<organism evidence="8 9">
    <name type="scientific">Hibiscus sabdariffa</name>
    <name type="common">roselle</name>
    <dbReference type="NCBI Taxonomy" id="183260"/>
    <lineage>
        <taxon>Eukaryota</taxon>
        <taxon>Viridiplantae</taxon>
        <taxon>Streptophyta</taxon>
        <taxon>Embryophyta</taxon>
        <taxon>Tracheophyta</taxon>
        <taxon>Spermatophyta</taxon>
        <taxon>Magnoliopsida</taxon>
        <taxon>eudicotyledons</taxon>
        <taxon>Gunneridae</taxon>
        <taxon>Pentapetalae</taxon>
        <taxon>rosids</taxon>
        <taxon>malvids</taxon>
        <taxon>Malvales</taxon>
        <taxon>Malvaceae</taxon>
        <taxon>Malvoideae</taxon>
        <taxon>Hibiscus</taxon>
    </lineage>
</organism>
<dbReference type="InterPro" id="IPR038005">
    <property type="entry name" value="RX-like_CC"/>
</dbReference>
<gene>
    <name evidence="8" type="ORF">V6N11_016586</name>
</gene>
<dbReference type="PANTHER" id="PTHR23155:SF1185">
    <property type="entry name" value="DISEASE RESISTANCE RPP8-LIKE PROTEIN 3-RELATED"/>
    <property type="match status" value="1"/>
</dbReference>
<keyword evidence="3" id="KW-0611">Plant defense</keyword>
<proteinExistence type="predicted"/>
<feature type="domain" description="Disease resistance R13L4/SHOC-2-like LRR" evidence="7">
    <location>
        <begin position="498"/>
        <end position="788"/>
    </location>
</feature>
<sequence length="858" mass="98753">MDFSAVSFALETIAELTQQVSPLLGVEDQVESLETELRWMQSFLKLADARTVDNEVIRTSVAEIRELAYDVEDVIETFALKIASKRKGGFSNCIKRSACFFKEVCLLHRTRSEIEKITARIEVLTRRLKTYDVAKLGDHGEEPSPSTERREARRPFPHKIDDNIVGMEGDINKLVPVLVEERNECRVASICGMGDRRGYLHELQCLSNEQSWELFQMIAFPQIDPTENRVDAKLKELGEEMVKRCAGLPLAIVVLGGILVTKDNSLNEWLKISENVKSYLKMGKSEGPEDVLALSYDDLPPYLRPCFLYLSHFPEDYEISVDRLIQLWVAEGIVSSKHEERYSGEIVEDVAERYLMELVERCTIQVRERDVKIKTIKMHDLMRDLCLSKAKQESFVFIVDQSNASSLSIIRKARRVSSHKSFRIQCIQSPNLRSLMFFDKFIPDVAVEKHGPKRFLDYVDNNVEEQMNPLVLVSEVLLFVVCLGVLLSKVRGIWRYMCSNFKLLRVLNYEERFHEVFEACKLLNDIGNLIHLRFLSLRGLQFRWRKLPSSLGNLMCLQTLDLRLEVEGLIPIHVPNVIWRMEKLRHLYLPMKCNHKTKLKLDTLSNLQTLVNFNSKTCYIKDLINMTNLRELEVRGPFEIKDFNADELDKNPPIIEGRHLHSLSIINDEGGIDPRHLNHLLSSCLSLCKLRLDVEISEVPKYDHLSSILARIKLRGCKLEEDPMPTLEKLPNLRTLELHHVALIANKIICSAQGFPKLECLELKQLPNLKEWNVDEGAMPCLRQLEIDECLGLKMVPDGLRRMCHPKLIVSRTSLCSGTLISDQLDYVHNTLRCSSEHSFQLDHVFHSQHSFVCARLL</sequence>
<dbReference type="InterPro" id="IPR042197">
    <property type="entry name" value="Apaf_helical"/>
</dbReference>
<dbReference type="InterPro" id="IPR044974">
    <property type="entry name" value="Disease_R_plants"/>
</dbReference>
<dbReference type="Gene3D" id="3.80.10.10">
    <property type="entry name" value="Ribonuclease Inhibitor"/>
    <property type="match status" value="1"/>
</dbReference>
<dbReference type="InterPro" id="IPR027417">
    <property type="entry name" value="P-loop_NTPase"/>
</dbReference>
<dbReference type="SUPFAM" id="SSF52058">
    <property type="entry name" value="L domain-like"/>
    <property type="match status" value="1"/>
</dbReference>
<evidence type="ECO:0000259" key="7">
    <source>
        <dbReference type="Pfam" id="PF23598"/>
    </source>
</evidence>
<dbReference type="InterPro" id="IPR041118">
    <property type="entry name" value="Rx_N"/>
</dbReference>
<dbReference type="Proteomes" id="UP001396334">
    <property type="component" value="Unassembled WGS sequence"/>
</dbReference>
<dbReference type="EMBL" id="JBBPBN010000004">
    <property type="protein sequence ID" value="KAK9041486.1"/>
    <property type="molecule type" value="Genomic_DNA"/>
</dbReference>
<accession>A0ABR2TVD9</accession>
<evidence type="ECO:0000313" key="9">
    <source>
        <dbReference type="Proteomes" id="UP001396334"/>
    </source>
</evidence>
<evidence type="ECO:0000256" key="1">
    <source>
        <dbReference type="ARBA" id="ARBA00022737"/>
    </source>
</evidence>
<evidence type="ECO:0000256" key="3">
    <source>
        <dbReference type="ARBA" id="ARBA00022821"/>
    </source>
</evidence>
<dbReference type="SUPFAM" id="SSF52540">
    <property type="entry name" value="P-loop containing nucleoside triphosphate hydrolases"/>
    <property type="match status" value="1"/>
</dbReference>
<dbReference type="InterPro" id="IPR032675">
    <property type="entry name" value="LRR_dom_sf"/>
</dbReference>
<keyword evidence="2" id="KW-0547">Nucleotide-binding</keyword>
<dbReference type="Pfam" id="PF23598">
    <property type="entry name" value="LRR_14"/>
    <property type="match status" value="1"/>
</dbReference>